<keyword evidence="4 6" id="KW-1133">Transmembrane helix</keyword>
<keyword evidence="5 6" id="KW-0472">Membrane</keyword>
<comment type="subcellular location">
    <subcellularLocation>
        <location evidence="1 6">Membrane</location>
        <topology evidence="1 6">Multi-pass membrane protein</topology>
    </subcellularLocation>
</comment>
<dbReference type="GO" id="GO:0005794">
    <property type="term" value="C:Golgi apparatus"/>
    <property type="evidence" value="ECO:0007669"/>
    <property type="project" value="TreeGrafter"/>
</dbReference>
<evidence type="ECO:0000256" key="7">
    <source>
        <dbReference type="SAM" id="Coils"/>
    </source>
</evidence>
<feature type="transmembrane region" description="Helical" evidence="6">
    <location>
        <begin position="20"/>
        <end position="39"/>
    </location>
</feature>
<dbReference type="GO" id="GO:0016020">
    <property type="term" value="C:membrane"/>
    <property type="evidence" value="ECO:0007669"/>
    <property type="project" value="UniProtKB-SubCell"/>
</dbReference>
<dbReference type="GO" id="GO:0005384">
    <property type="term" value="F:manganese ion transmembrane transporter activity"/>
    <property type="evidence" value="ECO:0007669"/>
    <property type="project" value="TreeGrafter"/>
</dbReference>
<keyword evidence="3 6" id="KW-0812">Transmembrane</keyword>
<feature type="transmembrane region" description="Helical" evidence="6">
    <location>
        <begin position="70"/>
        <end position="89"/>
    </location>
</feature>
<feature type="coiled-coil region" evidence="7">
    <location>
        <begin position="93"/>
        <end position="120"/>
    </location>
</feature>
<proteinExistence type="inferred from homology"/>
<evidence type="ECO:0000256" key="1">
    <source>
        <dbReference type="ARBA" id="ARBA00004141"/>
    </source>
</evidence>
<sequence>MTSSNLDAGFLHGFVESFLVVFVSEFGDNTFFISAILAMKHSRWHVLMGSLASLFVMNFMSVLVGYAASIIPKVCVTYVSSILFLVFGLKMIQEGWRMSADKAEEEYEEAQEHLQKTEAKEKSKATSRNQTSNMLSQVVIQCFTLTFLAEWGDRSQVATVILGAKENILGVLLGSLAGNALCTCLAVIGGKLIAEKISIRTVTLVGGVLFLYFAASTFYLDDD</sequence>
<feature type="transmembrane region" description="Helical" evidence="6">
    <location>
        <begin position="201"/>
        <end position="220"/>
    </location>
</feature>
<evidence type="ECO:0000256" key="6">
    <source>
        <dbReference type="RuleBase" id="RU365102"/>
    </source>
</evidence>
<dbReference type="GeneID" id="106072576"/>
<dbReference type="GO" id="GO:0032468">
    <property type="term" value="P:Golgi calcium ion homeostasis"/>
    <property type="evidence" value="ECO:0007669"/>
    <property type="project" value="TreeGrafter"/>
</dbReference>
<dbReference type="RefSeq" id="XP_055895665.1">
    <property type="nucleotide sequence ID" value="XM_056039690.1"/>
</dbReference>
<organism evidence="8 9">
    <name type="scientific">Biomphalaria glabrata</name>
    <name type="common">Bloodfluke planorb</name>
    <name type="synonym">Freshwater snail</name>
    <dbReference type="NCBI Taxonomy" id="6526"/>
    <lineage>
        <taxon>Eukaryota</taxon>
        <taxon>Metazoa</taxon>
        <taxon>Spiralia</taxon>
        <taxon>Lophotrochozoa</taxon>
        <taxon>Mollusca</taxon>
        <taxon>Gastropoda</taxon>
        <taxon>Heterobranchia</taxon>
        <taxon>Euthyneura</taxon>
        <taxon>Panpulmonata</taxon>
        <taxon>Hygrophila</taxon>
        <taxon>Lymnaeoidea</taxon>
        <taxon>Planorbidae</taxon>
        <taxon>Biomphalaria</taxon>
    </lineage>
</organism>
<dbReference type="PANTHER" id="PTHR12608:SF1">
    <property type="entry name" value="TRANSMEMBRANE PROTEIN 165"/>
    <property type="match status" value="1"/>
</dbReference>
<keyword evidence="8" id="KW-1185">Reference proteome</keyword>
<evidence type="ECO:0000313" key="9">
    <source>
        <dbReference type="RefSeq" id="XP_055895665.1"/>
    </source>
</evidence>
<feature type="transmembrane region" description="Helical" evidence="6">
    <location>
        <begin position="132"/>
        <end position="149"/>
    </location>
</feature>
<comment type="similarity">
    <text evidence="2 6">Belongs to the GDT1 family.</text>
</comment>
<name>A0A9W3B899_BIOGL</name>
<dbReference type="GO" id="GO:0032472">
    <property type="term" value="P:Golgi calcium ion transport"/>
    <property type="evidence" value="ECO:0007669"/>
    <property type="project" value="TreeGrafter"/>
</dbReference>
<dbReference type="OMA" id="CSIIVTE"/>
<reference evidence="9" key="1">
    <citation type="submission" date="2025-08" db="UniProtKB">
        <authorList>
            <consortium name="RefSeq"/>
        </authorList>
    </citation>
    <scope>IDENTIFICATION</scope>
</reference>
<evidence type="ECO:0000256" key="2">
    <source>
        <dbReference type="ARBA" id="ARBA00009190"/>
    </source>
</evidence>
<evidence type="ECO:0000256" key="3">
    <source>
        <dbReference type="ARBA" id="ARBA00022692"/>
    </source>
</evidence>
<gene>
    <name evidence="9" type="primary">LOC106072576</name>
</gene>
<dbReference type="GO" id="GO:0015085">
    <property type="term" value="F:calcium ion transmembrane transporter activity"/>
    <property type="evidence" value="ECO:0007669"/>
    <property type="project" value="TreeGrafter"/>
</dbReference>
<evidence type="ECO:0000313" key="8">
    <source>
        <dbReference type="Proteomes" id="UP001165740"/>
    </source>
</evidence>
<dbReference type="AlphaFoldDB" id="A0A9W3B899"/>
<dbReference type="Pfam" id="PF01169">
    <property type="entry name" value="GDT1"/>
    <property type="match status" value="2"/>
</dbReference>
<dbReference type="InterPro" id="IPR001727">
    <property type="entry name" value="GDT1-like"/>
</dbReference>
<accession>A0A9W3B899</accession>
<feature type="transmembrane region" description="Helical" evidence="6">
    <location>
        <begin position="46"/>
        <end position="64"/>
    </location>
</feature>
<feature type="transmembrane region" description="Helical" evidence="6">
    <location>
        <begin position="169"/>
        <end position="189"/>
    </location>
</feature>
<dbReference type="OrthoDB" id="442680at2759"/>
<dbReference type="PANTHER" id="PTHR12608">
    <property type="entry name" value="TRANSMEMBRANE PROTEIN HTP-1 RELATED"/>
    <property type="match status" value="1"/>
</dbReference>
<protein>
    <recommendedName>
        <fullName evidence="6">GDT1 family protein</fullName>
    </recommendedName>
</protein>
<evidence type="ECO:0000256" key="5">
    <source>
        <dbReference type="ARBA" id="ARBA00023136"/>
    </source>
</evidence>
<dbReference type="Proteomes" id="UP001165740">
    <property type="component" value="Chromosome 8"/>
</dbReference>
<evidence type="ECO:0000256" key="4">
    <source>
        <dbReference type="ARBA" id="ARBA00022989"/>
    </source>
</evidence>
<keyword evidence="7" id="KW-0175">Coiled coil</keyword>